<proteinExistence type="predicted"/>
<reference evidence="7 8" key="1">
    <citation type="submission" date="2012-02" db="EMBL/GenBank/DDBJ databases">
        <title>Complete genome sequence of Caldilinea aerophila DSM 14535 (= NBRC 102666).</title>
        <authorList>
            <person name="Oguchi A."/>
            <person name="Hosoyama A."/>
            <person name="Sekine M."/>
            <person name="Fukai R."/>
            <person name="Kato Y."/>
            <person name="Nakamura S."/>
            <person name="Hanada S."/>
            <person name="Yamazaki S."/>
            <person name="Fujita N."/>
        </authorList>
    </citation>
    <scope>NUCLEOTIDE SEQUENCE [LARGE SCALE GENOMIC DNA]</scope>
    <source>
        <strain evidence="8">DSM 14535 / JCM 11387 / NBRC 104270 / STL-6-O1</strain>
    </source>
</reference>
<keyword evidence="2 5" id="KW-0812">Transmembrane</keyword>
<dbReference type="InterPro" id="IPR035952">
    <property type="entry name" value="Rhomboid-like_sf"/>
</dbReference>
<keyword evidence="4 5" id="KW-0472">Membrane</keyword>
<evidence type="ECO:0000256" key="3">
    <source>
        <dbReference type="ARBA" id="ARBA00022989"/>
    </source>
</evidence>
<sequence length="260" mass="28512">MEEPPRFYIQLSRPIVTQALMGIILITFVISVLLSLFLYGSWTSLTSTDIRVLVLMGAKVNERLAAGELWRLVTPIFLHSGVMHLLFNLYALYILGPMLEGYIGHVRFLAVFLISGLYGTLFSYALSGPVSVGASGAIFGLLGAIALFFLRYRDNFGPQGRAILQNMLIILALNLVIGFSSSYIDNWGHIGGLIGGAFVMLGVMPRYRSPASAPGIMIHLGPQPLTVEERRLAEIAWVVFCLIILFAGVYVVTVARFSPI</sequence>
<dbReference type="Proteomes" id="UP000007880">
    <property type="component" value="Chromosome"/>
</dbReference>
<dbReference type="STRING" id="926550.CLDAP_06870"/>
<gene>
    <name evidence="7" type="ordered locus">CLDAP_06870</name>
</gene>
<feature type="transmembrane region" description="Helical" evidence="5">
    <location>
        <begin position="108"/>
        <end position="126"/>
    </location>
</feature>
<feature type="domain" description="Peptidase S54 rhomboid" evidence="6">
    <location>
        <begin position="67"/>
        <end position="203"/>
    </location>
</feature>
<accession>I0I0D9</accession>
<dbReference type="Gene3D" id="1.20.1540.10">
    <property type="entry name" value="Rhomboid-like"/>
    <property type="match status" value="1"/>
</dbReference>
<dbReference type="GO" id="GO:0004252">
    <property type="term" value="F:serine-type endopeptidase activity"/>
    <property type="evidence" value="ECO:0007669"/>
    <property type="project" value="InterPro"/>
</dbReference>
<feature type="transmembrane region" description="Helical" evidence="5">
    <location>
        <begin position="190"/>
        <end position="207"/>
    </location>
</feature>
<feature type="transmembrane region" description="Helical" evidence="5">
    <location>
        <begin position="76"/>
        <end position="96"/>
    </location>
</feature>
<evidence type="ECO:0000256" key="5">
    <source>
        <dbReference type="SAM" id="Phobius"/>
    </source>
</evidence>
<protein>
    <submittedName>
        <fullName evidence="7">Rhomboid family protein</fullName>
    </submittedName>
</protein>
<feature type="transmembrane region" description="Helical" evidence="5">
    <location>
        <begin position="132"/>
        <end position="150"/>
    </location>
</feature>
<evidence type="ECO:0000256" key="4">
    <source>
        <dbReference type="ARBA" id="ARBA00023136"/>
    </source>
</evidence>
<dbReference type="Pfam" id="PF01694">
    <property type="entry name" value="Rhomboid"/>
    <property type="match status" value="1"/>
</dbReference>
<evidence type="ECO:0000256" key="2">
    <source>
        <dbReference type="ARBA" id="ARBA00022692"/>
    </source>
</evidence>
<evidence type="ECO:0000259" key="6">
    <source>
        <dbReference type="Pfam" id="PF01694"/>
    </source>
</evidence>
<dbReference type="PANTHER" id="PTHR43731:SF26">
    <property type="entry name" value="RHOMBOID-LIKE PROTEIN 10, CHLOROPLASTIC"/>
    <property type="match status" value="1"/>
</dbReference>
<dbReference type="SUPFAM" id="SSF144091">
    <property type="entry name" value="Rhomboid-like"/>
    <property type="match status" value="1"/>
</dbReference>
<dbReference type="HOGENOM" id="CLU_055068_3_1_0"/>
<organism evidence="7 8">
    <name type="scientific">Caldilinea aerophila (strain DSM 14535 / JCM 11387 / NBRC 104270 / STL-6-O1)</name>
    <dbReference type="NCBI Taxonomy" id="926550"/>
    <lineage>
        <taxon>Bacteria</taxon>
        <taxon>Bacillati</taxon>
        <taxon>Chloroflexota</taxon>
        <taxon>Caldilineae</taxon>
        <taxon>Caldilineales</taxon>
        <taxon>Caldilineaceae</taxon>
        <taxon>Caldilinea</taxon>
    </lineage>
</organism>
<name>I0I0D9_CALAS</name>
<dbReference type="InterPro" id="IPR022764">
    <property type="entry name" value="Peptidase_S54_rhomboid_dom"/>
</dbReference>
<dbReference type="KEGG" id="cap:CLDAP_06870"/>
<evidence type="ECO:0000313" key="7">
    <source>
        <dbReference type="EMBL" id="BAL98726.1"/>
    </source>
</evidence>
<dbReference type="PANTHER" id="PTHR43731">
    <property type="entry name" value="RHOMBOID PROTEASE"/>
    <property type="match status" value="1"/>
</dbReference>
<evidence type="ECO:0000256" key="1">
    <source>
        <dbReference type="ARBA" id="ARBA00004141"/>
    </source>
</evidence>
<dbReference type="GO" id="GO:0016020">
    <property type="term" value="C:membrane"/>
    <property type="evidence" value="ECO:0007669"/>
    <property type="project" value="UniProtKB-SubCell"/>
</dbReference>
<dbReference type="InterPro" id="IPR050925">
    <property type="entry name" value="Rhomboid_protease_S54"/>
</dbReference>
<feature type="transmembrane region" description="Helical" evidence="5">
    <location>
        <begin position="20"/>
        <end position="42"/>
    </location>
</feature>
<comment type="subcellular location">
    <subcellularLocation>
        <location evidence="1">Membrane</location>
        <topology evidence="1">Multi-pass membrane protein</topology>
    </subcellularLocation>
</comment>
<dbReference type="EMBL" id="AP012337">
    <property type="protein sequence ID" value="BAL98726.1"/>
    <property type="molecule type" value="Genomic_DNA"/>
</dbReference>
<dbReference type="eggNOG" id="COG0705">
    <property type="taxonomic scope" value="Bacteria"/>
</dbReference>
<feature type="transmembrane region" description="Helical" evidence="5">
    <location>
        <begin position="162"/>
        <end position="184"/>
    </location>
</feature>
<evidence type="ECO:0000313" key="8">
    <source>
        <dbReference type="Proteomes" id="UP000007880"/>
    </source>
</evidence>
<keyword evidence="8" id="KW-1185">Reference proteome</keyword>
<keyword evidence="3 5" id="KW-1133">Transmembrane helix</keyword>
<feature type="transmembrane region" description="Helical" evidence="5">
    <location>
        <begin position="235"/>
        <end position="257"/>
    </location>
</feature>
<dbReference type="AlphaFoldDB" id="I0I0D9"/>